<accession>A0A109JFF4</accession>
<evidence type="ECO:0000256" key="1">
    <source>
        <dbReference type="ARBA" id="ARBA00023015"/>
    </source>
</evidence>
<evidence type="ECO:0000256" key="3">
    <source>
        <dbReference type="ARBA" id="ARBA00023163"/>
    </source>
</evidence>
<evidence type="ECO:0000313" key="6">
    <source>
        <dbReference type="Proteomes" id="UP000068164"/>
    </source>
</evidence>
<proteinExistence type="predicted"/>
<dbReference type="SUPFAM" id="SSF51206">
    <property type="entry name" value="cAMP-binding domain-like"/>
    <property type="match status" value="1"/>
</dbReference>
<dbReference type="OrthoDB" id="7506088at2"/>
<dbReference type="Gene3D" id="2.60.120.10">
    <property type="entry name" value="Jelly Rolls"/>
    <property type="match status" value="1"/>
</dbReference>
<feature type="domain" description="HTH crp-type" evidence="4">
    <location>
        <begin position="149"/>
        <end position="215"/>
    </location>
</feature>
<dbReference type="Proteomes" id="UP000068164">
    <property type="component" value="Unassembled WGS sequence"/>
</dbReference>
<sequence>MTANRSSNRLLNGLSDQDYDLISTGLEEVDLPQGFHLATAGQSFNHVYFPCNGIASVIAVSPKGRRAEAGMVGREGFTPIGGLVKASEGPFDIVIQVAGHGLRLKLTALHGPVDSSPALRHLLLRYLVAFNHQVAFTALSNAAHTIDVRLARWILMSQDRMQSSKIALTHDYLSLMLAVRRPSVTIALHMLEGQRLIRSERALVVVRDRSGLEDYAGDAYGAPEREYRRLMDIEPVKTIPRVGAVAPLI</sequence>
<dbReference type="RefSeq" id="WP_062371991.1">
    <property type="nucleotide sequence ID" value="NZ_LNCD01000101.1"/>
</dbReference>
<evidence type="ECO:0000313" key="5">
    <source>
        <dbReference type="EMBL" id="KWV47936.1"/>
    </source>
</evidence>
<keyword evidence="2" id="KW-0238">DNA-binding</keyword>
<dbReference type="InterPro" id="IPR018490">
    <property type="entry name" value="cNMP-bd_dom_sf"/>
</dbReference>
<dbReference type="InterPro" id="IPR036390">
    <property type="entry name" value="WH_DNA-bd_sf"/>
</dbReference>
<dbReference type="SUPFAM" id="SSF46785">
    <property type="entry name" value="Winged helix' DNA-binding domain"/>
    <property type="match status" value="1"/>
</dbReference>
<dbReference type="EMBL" id="LNCD01000101">
    <property type="protein sequence ID" value="KWV47936.1"/>
    <property type="molecule type" value="Genomic_DNA"/>
</dbReference>
<keyword evidence="1" id="KW-0805">Transcription regulation</keyword>
<evidence type="ECO:0000256" key="2">
    <source>
        <dbReference type="ARBA" id="ARBA00023125"/>
    </source>
</evidence>
<reference evidence="5 6" key="1">
    <citation type="submission" date="2015-11" db="EMBL/GenBank/DDBJ databases">
        <title>Draft Genome Sequence of the Strain BR 10423 (Rhizobium sp.) isolated from nodules of Mimosa pudica.</title>
        <authorList>
            <person name="Barauna A.C."/>
            <person name="Zilli J.E."/>
            <person name="Simoes-Araujo J.L."/>
            <person name="Reis V.M."/>
            <person name="James E.K."/>
            <person name="Reis F.B.Jr."/>
            <person name="Rouws L.F."/>
            <person name="Passos S.R."/>
            <person name="Gois S.R."/>
        </authorList>
    </citation>
    <scope>NUCLEOTIDE SEQUENCE [LARGE SCALE GENOMIC DNA]</scope>
    <source>
        <strain evidence="5 6">BR10423</strain>
    </source>
</reference>
<dbReference type="AlphaFoldDB" id="A0A109JFF4"/>
<keyword evidence="6" id="KW-1185">Reference proteome</keyword>
<dbReference type="InterPro" id="IPR012318">
    <property type="entry name" value="HTH_CRP"/>
</dbReference>
<dbReference type="Pfam" id="PF13545">
    <property type="entry name" value="HTH_Crp_2"/>
    <property type="match status" value="1"/>
</dbReference>
<keyword evidence="3" id="KW-0804">Transcription</keyword>
<name>A0A109JFF4_9HYPH</name>
<comment type="caution">
    <text evidence="5">The sequence shown here is derived from an EMBL/GenBank/DDBJ whole genome shotgun (WGS) entry which is preliminary data.</text>
</comment>
<dbReference type="GO" id="GO:0006355">
    <property type="term" value="P:regulation of DNA-templated transcription"/>
    <property type="evidence" value="ECO:0007669"/>
    <property type="project" value="InterPro"/>
</dbReference>
<dbReference type="GO" id="GO:0003677">
    <property type="term" value="F:DNA binding"/>
    <property type="evidence" value="ECO:0007669"/>
    <property type="project" value="UniProtKB-KW"/>
</dbReference>
<gene>
    <name evidence="5" type="ORF">AS026_12735</name>
</gene>
<dbReference type="InterPro" id="IPR014710">
    <property type="entry name" value="RmlC-like_jellyroll"/>
</dbReference>
<evidence type="ECO:0000259" key="4">
    <source>
        <dbReference type="Pfam" id="PF13545"/>
    </source>
</evidence>
<organism evidence="5 6">
    <name type="scientific">Rhizobium altiplani</name>
    <dbReference type="NCBI Taxonomy" id="1864509"/>
    <lineage>
        <taxon>Bacteria</taxon>
        <taxon>Pseudomonadati</taxon>
        <taxon>Pseudomonadota</taxon>
        <taxon>Alphaproteobacteria</taxon>
        <taxon>Hyphomicrobiales</taxon>
        <taxon>Rhizobiaceae</taxon>
        <taxon>Rhizobium/Agrobacterium group</taxon>
        <taxon>Rhizobium</taxon>
    </lineage>
</organism>
<protein>
    <submittedName>
        <fullName evidence="5">Crp/Fnr family transcriptional regulator</fullName>
    </submittedName>
</protein>